<keyword evidence="3 9" id="KW-0328">Glycosyltransferase</keyword>
<evidence type="ECO:0000256" key="3">
    <source>
        <dbReference type="ARBA" id="ARBA00022676"/>
    </source>
</evidence>
<dbReference type="PANTHER" id="PTHR33908:SF11">
    <property type="entry name" value="MEMBRANE PROTEIN"/>
    <property type="match status" value="1"/>
</dbReference>
<keyword evidence="2" id="KW-1003">Cell membrane</keyword>
<feature type="transmembrane region" description="Helical" evidence="8">
    <location>
        <begin position="326"/>
        <end position="350"/>
    </location>
</feature>
<evidence type="ECO:0000256" key="1">
    <source>
        <dbReference type="ARBA" id="ARBA00004651"/>
    </source>
</evidence>
<keyword evidence="4 9" id="KW-0808">Transferase</keyword>
<feature type="transmembrane region" description="Helical" evidence="8">
    <location>
        <begin position="101"/>
        <end position="122"/>
    </location>
</feature>
<evidence type="ECO:0000256" key="5">
    <source>
        <dbReference type="ARBA" id="ARBA00022692"/>
    </source>
</evidence>
<proteinExistence type="predicted"/>
<dbReference type="GO" id="GO:0005886">
    <property type="term" value="C:plasma membrane"/>
    <property type="evidence" value="ECO:0007669"/>
    <property type="project" value="UniProtKB-SubCell"/>
</dbReference>
<feature type="transmembrane region" description="Helical" evidence="8">
    <location>
        <begin position="390"/>
        <end position="409"/>
    </location>
</feature>
<evidence type="ECO:0000256" key="2">
    <source>
        <dbReference type="ARBA" id="ARBA00022475"/>
    </source>
</evidence>
<sequence>MIILALGIFFRVVNIEQKIFWHDEVYTKLYMAGYTRQDWITSLFNGQIIGVKDVEKYLQFNPQRTLGDLLYTLAVQEPDYTPLYHIILRFWVQFLGDSITVIRSLSVVSSLLIFPALYWLSWELFNSSLIAVTSLAIMAISPFFILYAQESRDFILWTAIIILANGSLLRAIRLEHDLNCSSRNKNYAWGIYIILMILSFYTSLFTVSVMLAQSIYIILLERFRLTKVVIFYCLASIINLIAFLPWFIVFIVNYQAFNNSMSWISTIKISNLELLKNLSLNISRVFFDFGLPLEHTLTYIISLISLVLVSYSVYWVCYDTAPRIKYFILSMIIIPISLLLLPDLIIGGIRSLSARYLIAAFLGYILAVSYLVATKVILPIFSNELTNKIWTILAGILMSISIVSCVMNAQAKVVWFQVISYNLPEVARIINQSSSPLLISNNTGYNPGNIFALSYLLKPEVKIQVLPEEKEYTIPRGFSDIFLLNPSDDLKARLVNTQNVKIKQVFSDLYLWLWKVKSRELAEE</sequence>
<gene>
    <name evidence="9" type="ORF">AsFPU1_0881</name>
</gene>
<organism evidence="9 10">
    <name type="scientific">Aphanothece sacrum FPU1</name>
    <dbReference type="NCBI Taxonomy" id="1920663"/>
    <lineage>
        <taxon>Bacteria</taxon>
        <taxon>Bacillati</taxon>
        <taxon>Cyanobacteriota</taxon>
        <taxon>Cyanophyceae</taxon>
        <taxon>Oscillatoriophycideae</taxon>
        <taxon>Chroococcales</taxon>
        <taxon>Aphanothecaceae</taxon>
        <taxon>Aphanothece</taxon>
    </lineage>
</organism>
<evidence type="ECO:0000256" key="7">
    <source>
        <dbReference type="ARBA" id="ARBA00023136"/>
    </source>
</evidence>
<keyword evidence="5 8" id="KW-0812">Transmembrane</keyword>
<keyword evidence="6 8" id="KW-1133">Transmembrane helix</keyword>
<dbReference type="EMBL" id="BDQK01000003">
    <property type="protein sequence ID" value="GBF79485.1"/>
    <property type="molecule type" value="Genomic_DNA"/>
</dbReference>
<feature type="transmembrane region" description="Helical" evidence="8">
    <location>
        <begin position="229"/>
        <end position="252"/>
    </location>
</feature>
<comment type="subcellular location">
    <subcellularLocation>
        <location evidence="1">Cell membrane</location>
        <topology evidence="1">Multi-pass membrane protein</topology>
    </subcellularLocation>
</comment>
<protein>
    <submittedName>
        <fullName evidence="9">Dolichyl-phosphate-mannose-mannosyltransferase family protein</fullName>
    </submittedName>
</protein>
<evidence type="ECO:0000256" key="8">
    <source>
        <dbReference type="SAM" id="Phobius"/>
    </source>
</evidence>
<dbReference type="GO" id="GO:0016763">
    <property type="term" value="F:pentosyltransferase activity"/>
    <property type="evidence" value="ECO:0007669"/>
    <property type="project" value="TreeGrafter"/>
</dbReference>
<dbReference type="OrthoDB" id="495800at2"/>
<feature type="transmembrane region" description="Helical" evidence="8">
    <location>
        <begin position="356"/>
        <end position="378"/>
    </location>
</feature>
<feature type="transmembrane region" description="Helical" evidence="8">
    <location>
        <begin position="296"/>
        <end position="314"/>
    </location>
</feature>
<dbReference type="GO" id="GO:0009103">
    <property type="term" value="P:lipopolysaccharide biosynthetic process"/>
    <property type="evidence" value="ECO:0007669"/>
    <property type="project" value="UniProtKB-ARBA"/>
</dbReference>
<dbReference type="AlphaFoldDB" id="A0A401IDZ0"/>
<name>A0A401IDZ0_APHSA</name>
<reference evidence="10" key="1">
    <citation type="submission" date="2017-05" db="EMBL/GenBank/DDBJ databases">
        <title>Physiological properties and genetic analysis related to exopolysaccharide production of fresh-water unicellular cyanobacterium Aphanothece sacrum, Suizenji Nori, that has been cultured as a food source in Japan.</title>
        <authorList>
            <person name="Kanesaki Y."/>
            <person name="Yoshikawa S."/>
            <person name="Ohki K."/>
        </authorList>
    </citation>
    <scope>NUCLEOTIDE SEQUENCE [LARGE SCALE GENOMIC DNA]</scope>
    <source>
        <strain evidence="10">FPU1</strain>
    </source>
</reference>
<comment type="caution">
    <text evidence="9">The sequence shown here is derived from an EMBL/GenBank/DDBJ whole genome shotgun (WGS) entry which is preliminary data.</text>
</comment>
<dbReference type="Proteomes" id="UP000287247">
    <property type="component" value="Unassembled WGS sequence"/>
</dbReference>
<dbReference type="RefSeq" id="WP_124972292.1">
    <property type="nucleotide sequence ID" value="NZ_BDQK01000003.1"/>
</dbReference>
<evidence type="ECO:0000313" key="10">
    <source>
        <dbReference type="Proteomes" id="UP000287247"/>
    </source>
</evidence>
<keyword evidence="10" id="KW-1185">Reference proteome</keyword>
<feature type="transmembrane region" description="Helical" evidence="8">
    <location>
        <begin position="154"/>
        <end position="172"/>
    </location>
</feature>
<dbReference type="InterPro" id="IPR050297">
    <property type="entry name" value="LipidA_mod_glycosyltrf_83"/>
</dbReference>
<dbReference type="PANTHER" id="PTHR33908">
    <property type="entry name" value="MANNOSYLTRANSFERASE YKCB-RELATED"/>
    <property type="match status" value="1"/>
</dbReference>
<keyword evidence="7 8" id="KW-0472">Membrane</keyword>
<evidence type="ECO:0000256" key="6">
    <source>
        <dbReference type="ARBA" id="ARBA00022989"/>
    </source>
</evidence>
<accession>A0A401IDZ0</accession>
<evidence type="ECO:0000256" key="4">
    <source>
        <dbReference type="ARBA" id="ARBA00022679"/>
    </source>
</evidence>
<feature type="transmembrane region" description="Helical" evidence="8">
    <location>
        <begin position="192"/>
        <end position="217"/>
    </location>
</feature>
<feature type="transmembrane region" description="Helical" evidence="8">
    <location>
        <begin position="128"/>
        <end position="147"/>
    </location>
</feature>
<evidence type="ECO:0000313" key="9">
    <source>
        <dbReference type="EMBL" id="GBF79485.1"/>
    </source>
</evidence>